<dbReference type="GO" id="GO:0003677">
    <property type="term" value="F:DNA binding"/>
    <property type="evidence" value="ECO:0007669"/>
    <property type="project" value="UniProtKB-KW"/>
</dbReference>
<organism evidence="5 6">
    <name type="scientific">Amblyomma americanum</name>
    <name type="common">Lone star tick</name>
    <dbReference type="NCBI Taxonomy" id="6943"/>
    <lineage>
        <taxon>Eukaryota</taxon>
        <taxon>Metazoa</taxon>
        <taxon>Ecdysozoa</taxon>
        <taxon>Arthropoda</taxon>
        <taxon>Chelicerata</taxon>
        <taxon>Arachnida</taxon>
        <taxon>Acari</taxon>
        <taxon>Parasitiformes</taxon>
        <taxon>Ixodida</taxon>
        <taxon>Ixodoidea</taxon>
        <taxon>Ixodidae</taxon>
        <taxon>Amblyomminae</taxon>
        <taxon>Amblyomma</taxon>
    </lineage>
</organism>
<accession>A0AAQ4DAL5</accession>
<evidence type="ECO:0000256" key="1">
    <source>
        <dbReference type="ARBA" id="ARBA00004123"/>
    </source>
</evidence>
<dbReference type="InterPro" id="IPR006600">
    <property type="entry name" value="HTH_CenpB_DNA-bd_dom"/>
</dbReference>
<dbReference type="PANTHER" id="PTHR19303">
    <property type="entry name" value="TRANSPOSON"/>
    <property type="match status" value="1"/>
</dbReference>
<dbReference type="Pfam" id="PF03221">
    <property type="entry name" value="HTH_Tnp_Tc5"/>
    <property type="match status" value="1"/>
</dbReference>
<dbReference type="Gene3D" id="1.10.10.60">
    <property type="entry name" value="Homeodomain-like"/>
    <property type="match status" value="2"/>
</dbReference>
<dbReference type="InterPro" id="IPR007889">
    <property type="entry name" value="HTH_Psq"/>
</dbReference>
<evidence type="ECO:0000313" key="6">
    <source>
        <dbReference type="Proteomes" id="UP001321473"/>
    </source>
</evidence>
<evidence type="ECO:0000256" key="2">
    <source>
        <dbReference type="ARBA" id="ARBA00023125"/>
    </source>
</evidence>
<reference evidence="5 6" key="1">
    <citation type="journal article" date="2023" name="Arcadia Sci">
        <title>De novo assembly of a long-read Amblyomma americanum tick genome.</title>
        <authorList>
            <person name="Chou S."/>
            <person name="Poskanzer K.E."/>
            <person name="Rollins M."/>
            <person name="Thuy-Boun P.S."/>
        </authorList>
    </citation>
    <scope>NUCLEOTIDE SEQUENCE [LARGE SCALE GENOMIC DNA]</scope>
    <source>
        <strain evidence="5">F_SG_1</strain>
        <tissue evidence="5">Salivary glands</tissue>
    </source>
</reference>
<dbReference type="PROSITE" id="PS51253">
    <property type="entry name" value="HTH_CENPB"/>
    <property type="match status" value="1"/>
</dbReference>
<proteinExistence type="predicted"/>
<dbReference type="Pfam" id="PF04218">
    <property type="entry name" value="CENP-B_N"/>
    <property type="match status" value="1"/>
</dbReference>
<dbReference type="InterPro" id="IPR050863">
    <property type="entry name" value="CenT-Element_Derived"/>
</dbReference>
<comment type="subcellular location">
    <subcellularLocation>
        <location evidence="1">Nucleus</location>
    </subcellularLocation>
</comment>
<comment type="caution">
    <text evidence="5">The sequence shown here is derived from an EMBL/GenBank/DDBJ whole genome shotgun (WGS) entry which is preliminary data.</text>
</comment>
<sequence>MPRKRTLLLLGDKLHIIEEAEKRHGATKASIAWDLKIPESSLKTILANKAAILQNANKFRLKQAAKEGQHEKLKKVLVRWLHQARSSAINVDGTILKEKADLVALHLGIDDFQASHGWLHRFKKRNRIVYSRPCGESTSVDVSTVNEWMEMIAGDDCCIQTL</sequence>
<dbReference type="PANTHER" id="PTHR19303:SF69">
    <property type="entry name" value="MAJOR CENTROMERE AUTOANTIGEN B"/>
    <property type="match status" value="1"/>
</dbReference>
<feature type="domain" description="HTH CENPB-type" evidence="4">
    <location>
        <begin position="61"/>
        <end position="132"/>
    </location>
</feature>
<dbReference type="AlphaFoldDB" id="A0AAQ4DAL5"/>
<evidence type="ECO:0000259" key="4">
    <source>
        <dbReference type="PROSITE" id="PS51253"/>
    </source>
</evidence>
<gene>
    <name evidence="5" type="ORF">V5799_002862</name>
</gene>
<dbReference type="EMBL" id="JARKHS020032971">
    <property type="protein sequence ID" value="KAK8759505.1"/>
    <property type="molecule type" value="Genomic_DNA"/>
</dbReference>
<dbReference type="SMART" id="SM00674">
    <property type="entry name" value="CENPB"/>
    <property type="match status" value="1"/>
</dbReference>
<keyword evidence="3" id="KW-0539">Nucleus</keyword>
<evidence type="ECO:0000256" key="3">
    <source>
        <dbReference type="ARBA" id="ARBA00023242"/>
    </source>
</evidence>
<name>A0AAQ4DAL5_AMBAM</name>
<dbReference type="Proteomes" id="UP001321473">
    <property type="component" value="Unassembled WGS sequence"/>
</dbReference>
<dbReference type="SUPFAM" id="SSF46689">
    <property type="entry name" value="Homeodomain-like"/>
    <property type="match status" value="2"/>
</dbReference>
<keyword evidence="2" id="KW-0238">DNA-binding</keyword>
<dbReference type="GO" id="GO:0005634">
    <property type="term" value="C:nucleus"/>
    <property type="evidence" value="ECO:0007669"/>
    <property type="project" value="UniProtKB-SubCell"/>
</dbReference>
<keyword evidence="6" id="KW-1185">Reference proteome</keyword>
<protein>
    <recommendedName>
        <fullName evidence="4">HTH CENPB-type domain-containing protein</fullName>
    </recommendedName>
</protein>
<evidence type="ECO:0000313" key="5">
    <source>
        <dbReference type="EMBL" id="KAK8759505.1"/>
    </source>
</evidence>
<dbReference type="InterPro" id="IPR009057">
    <property type="entry name" value="Homeodomain-like_sf"/>
</dbReference>